<gene>
    <name evidence="2" type="ORF">CROQUDRAFT_102250</name>
</gene>
<keyword evidence="3" id="KW-1185">Reference proteome</keyword>
<sequence>MHQTPTDLELDDEGLENEEGNNMEDDHEPVGDEEVNPFSSIPKVQPSSKPVASGSGACLGMDYSDDSNLNLPFTASLKLGSTALPIGPPTKLPCASGKPSPKVLAWSVNLAVKEEKYQVQAEHSLAVVKKDIALAKLDKFPNHKTVMVLFNTSSAAYFEDPLACMAAAEDLFDEDKAN</sequence>
<reference evidence="2" key="1">
    <citation type="submission" date="2013-11" db="EMBL/GenBank/DDBJ databases">
        <title>Genome sequence of the fusiform rust pathogen reveals effectors for host alternation and coevolution with pine.</title>
        <authorList>
            <consortium name="DOE Joint Genome Institute"/>
            <person name="Smith K."/>
            <person name="Pendleton A."/>
            <person name="Kubisiak T."/>
            <person name="Anderson C."/>
            <person name="Salamov A."/>
            <person name="Aerts A."/>
            <person name="Riley R."/>
            <person name="Clum A."/>
            <person name="Lindquist E."/>
            <person name="Ence D."/>
            <person name="Campbell M."/>
            <person name="Kronenberg Z."/>
            <person name="Feau N."/>
            <person name="Dhillon B."/>
            <person name="Hamelin R."/>
            <person name="Burleigh J."/>
            <person name="Smith J."/>
            <person name="Yandell M."/>
            <person name="Nelson C."/>
            <person name="Grigoriev I."/>
            <person name="Davis J."/>
        </authorList>
    </citation>
    <scope>NUCLEOTIDE SEQUENCE</scope>
    <source>
        <strain evidence="2">G11</strain>
    </source>
</reference>
<dbReference type="EMBL" id="MU167860">
    <property type="protein sequence ID" value="KAG0139065.1"/>
    <property type="molecule type" value="Genomic_DNA"/>
</dbReference>
<proteinExistence type="predicted"/>
<accession>A0A9P6N4U9</accession>
<dbReference type="Proteomes" id="UP000886653">
    <property type="component" value="Unassembled WGS sequence"/>
</dbReference>
<evidence type="ECO:0000313" key="3">
    <source>
        <dbReference type="Proteomes" id="UP000886653"/>
    </source>
</evidence>
<feature type="region of interest" description="Disordered" evidence="1">
    <location>
        <begin position="1"/>
        <end position="52"/>
    </location>
</feature>
<dbReference type="AlphaFoldDB" id="A0A9P6N4U9"/>
<feature type="compositionally biased region" description="Acidic residues" evidence="1">
    <location>
        <begin position="8"/>
        <end position="35"/>
    </location>
</feature>
<evidence type="ECO:0000313" key="2">
    <source>
        <dbReference type="EMBL" id="KAG0139065.1"/>
    </source>
</evidence>
<name>A0A9P6N4U9_9BASI</name>
<protein>
    <submittedName>
        <fullName evidence="2">Uncharacterized protein</fullName>
    </submittedName>
</protein>
<organism evidence="2 3">
    <name type="scientific">Cronartium quercuum f. sp. fusiforme G11</name>
    <dbReference type="NCBI Taxonomy" id="708437"/>
    <lineage>
        <taxon>Eukaryota</taxon>
        <taxon>Fungi</taxon>
        <taxon>Dikarya</taxon>
        <taxon>Basidiomycota</taxon>
        <taxon>Pucciniomycotina</taxon>
        <taxon>Pucciniomycetes</taxon>
        <taxon>Pucciniales</taxon>
        <taxon>Coleosporiaceae</taxon>
        <taxon>Cronartium</taxon>
    </lineage>
</organism>
<evidence type="ECO:0000256" key="1">
    <source>
        <dbReference type="SAM" id="MobiDB-lite"/>
    </source>
</evidence>
<comment type="caution">
    <text evidence="2">The sequence shown here is derived from an EMBL/GenBank/DDBJ whole genome shotgun (WGS) entry which is preliminary data.</text>
</comment>